<feature type="chain" id="PRO_5004866412" evidence="1">
    <location>
        <begin position="34"/>
        <end position="313"/>
    </location>
</feature>
<dbReference type="CDD" id="cd08586">
    <property type="entry name" value="PI-PLCc_BcPLC_like"/>
    <property type="match status" value="1"/>
</dbReference>
<dbReference type="GO" id="GO:0008081">
    <property type="term" value="F:phosphoric diester hydrolase activity"/>
    <property type="evidence" value="ECO:0000318"/>
    <property type="project" value="GO_Central"/>
</dbReference>
<proteinExistence type="predicted"/>
<evidence type="ECO:0000259" key="2">
    <source>
        <dbReference type="SMART" id="SM00148"/>
    </source>
</evidence>
<dbReference type="KEGG" id="loc:102696153"/>
<feature type="signal peptide" evidence="1">
    <location>
        <begin position="1"/>
        <end position="33"/>
    </location>
</feature>
<protein>
    <submittedName>
        <fullName evidence="3">Si:dkey-152b24.8</fullName>
    </submittedName>
</protein>
<dbReference type="Bgee" id="ENSLOCG00000008906">
    <property type="expression patterns" value="Expressed in pharyngeal gill and 2 other cell types or tissues"/>
</dbReference>
<reference evidence="4" key="1">
    <citation type="submission" date="2011-12" db="EMBL/GenBank/DDBJ databases">
        <title>The Draft Genome of Lepisosteus oculatus.</title>
        <authorList>
            <consortium name="The Broad Institute Genome Assembly &amp; Analysis Group"/>
            <consortium name="Computational R&amp;D Group"/>
            <consortium name="and Sequencing Platform"/>
            <person name="Di Palma F."/>
            <person name="Alfoldi J."/>
            <person name="Johnson J."/>
            <person name="Berlin A."/>
            <person name="Gnerre S."/>
            <person name="Jaffe D."/>
            <person name="MacCallum I."/>
            <person name="Young S."/>
            <person name="Walker B.J."/>
            <person name="Lander E.S."/>
            <person name="Lindblad-Toh K."/>
        </authorList>
    </citation>
    <scope>NUCLEOTIDE SEQUENCE [LARGE SCALE GENOMIC DNA]</scope>
</reference>
<dbReference type="PANTHER" id="PTHR13593">
    <property type="match status" value="1"/>
</dbReference>
<dbReference type="OrthoDB" id="1046782at2759"/>
<accession>W5MR36</accession>
<dbReference type="GeneTree" id="ENSGT00390000010118"/>
<dbReference type="Pfam" id="PF00388">
    <property type="entry name" value="PI-PLC-X"/>
    <property type="match status" value="1"/>
</dbReference>
<evidence type="ECO:0000313" key="4">
    <source>
        <dbReference type="Proteomes" id="UP000018468"/>
    </source>
</evidence>
<reference evidence="3" key="3">
    <citation type="submission" date="2025-09" db="UniProtKB">
        <authorList>
            <consortium name="Ensembl"/>
        </authorList>
    </citation>
    <scope>IDENTIFICATION</scope>
</reference>
<name>W5MR36_LEPOC</name>
<dbReference type="PROSITE" id="PS50007">
    <property type="entry name" value="PIPLC_X_DOMAIN"/>
    <property type="match status" value="1"/>
</dbReference>
<dbReference type="InterPro" id="IPR051057">
    <property type="entry name" value="PI-PLC_domain"/>
</dbReference>
<dbReference type="STRING" id="7918.ENSLOCP00000010845"/>
<dbReference type="AlphaFoldDB" id="W5MR36"/>
<feature type="domain" description="Phosphatidylinositol-specific phospholipase C X" evidence="2">
    <location>
        <begin position="56"/>
        <end position="197"/>
    </location>
</feature>
<sequence>MIMRPKSSIIWSPKKIPLDVCLLLLLLAINCSGNRNFFDDTEAPEFNNEDWMKEIPDNTLLSAVNIPGTHDSLSLYCTRLAICQSWTLDKQLQAGIRFLDVRIQCFPLCGDPVICHGITPQFDWFSNVVKVVMNFLQAHKKETVVMRLKAELCETGVNTLVKVKNMLNNNGAAGALWESTDVPKMRQVRGKLVILQEFSGETQWIKYDSLDIGDDYQVQNINEKWTSVQNHLNSAIQGDKEKLFLTFSSGTGISATQIICALCPHHVAQTINNKLFDYLPTLASNKNRLGIIAMDFPSAQLIQKIIELNQQTN</sequence>
<keyword evidence="1" id="KW-0732">Signal</keyword>
<dbReference type="RefSeq" id="XP_069041113.1">
    <property type="nucleotide sequence ID" value="XM_069185012.1"/>
</dbReference>
<dbReference type="InterPro" id="IPR000909">
    <property type="entry name" value="PLipase_C_PInositol-sp_X_dom"/>
</dbReference>
<dbReference type="Proteomes" id="UP000018468">
    <property type="component" value="Linkage group LG24"/>
</dbReference>
<dbReference type="HOGENOM" id="CLU_024117_3_0_1"/>
<dbReference type="InterPro" id="IPR017946">
    <property type="entry name" value="PLC-like_Pdiesterase_TIM-brl"/>
</dbReference>
<dbReference type="GeneID" id="102696153"/>
<dbReference type="eggNOG" id="ENOG502QT3N">
    <property type="taxonomic scope" value="Eukaryota"/>
</dbReference>
<reference evidence="3" key="2">
    <citation type="submission" date="2025-08" db="UniProtKB">
        <authorList>
            <consortium name="Ensembl"/>
        </authorList>
    </citation>
    <scope>IDENTIFICATION</scope>
</reference>
<dbReference type="InParanoid" id="W5MR36"/>
<evidence type="ECO:0000256" key="1">
    <source>
        <dbReference type="SAM" id="SignalP"/>
    </source>
</evidence>
<keyword evidence="4" id="KW-1185">Reference proteome</keyword>
<organism evidence="3 4">
    <name type="scientific">Lepisosteus oculatus</name>
    <name type="common">Spotted gar</name>
    <dbReference type="NCBI Taxonomy" id="7918"/>
    <lineage>
        <taxon>Eukaryota</taxon>
        <taxon>Metazoa</taxon>
        <taxon>Chordata</taxon>
        <taxon>Craniata</taxon>
        <taxon>Vertebrata</taxon>
        <taxon>Euteleostomi</taxon>
        <taxon>Actinopterygii</taxon>
        <taxon>Neopterygii</taxon>
        <taxon>Holostei</taxon>
        <taxon>Semionotiformes</taxon>
        <taxon>Lepisosteidae</taxon>
        <taxon>Lepisosteus</taxon>
    </lineage>
</organism>
<evidence type="ECO:0000313" key="3">
    <source>
        <dbReference type="Ensembl" id="ENSLOCP00000010845.1"/>
    </source>
</evidence>
<dbReference type="Ensembl" id="ENSLOCT00000010861.1">
    <property type="protein sequence ID" value="ENSLOCP00000010845.1"/>
    <property type="gene ID" value="ENSLOCG00000008906.1"/>
</dbReference>
<dbReference type="GO" id="GO:0006629">
    <property type="term" value="P:lipid metabolic process"/>
    <property type="evidence" value="ECO:0007669"/>
    <property type="project" value="InterPro"/>
</dbReference>
<dbReference type="EMBL" id="AHAT01028053">
    <property type="status" value="NOT_ANNOTATED_CDS"/>
    <property type="molecule type" value="Genomic_DNA"/>
</dbReference>
<dbReference type="Gene3D" id="3.20.20.190">
    <property type="entry name" value="Phosphatidylinositol (PI) phosphodiesterase"/>
    <property type="match status" value="1"/>
</dbReference>
<dbReference type="SUPFAM" id="SSF51695">
    <property type="entry name" value="PLC-like phosphodiesterases"/>
    <property type="match status" value="1"/>
</dbReference>
<dbReference type="OMA" id="YGANDIM"/>
<dbReference type="PANTHER" id="PTHR13593:SF147">
    <property type="entry name" value="1-PHOSPHATIDYLINOSITOL PHOSPHODIESTERASE-LIKE-RELATED"/>
    <property type="match status" value="1"/>
</dbReference>
<dbReference type="SMART" id="SM00148">
    <property type="entry name" value="PLCXc"/>
    <property type="match status" value="1"/>
</dbReference>